<dbReference type="EMBL" id="KN756616">
    <property type="protein sequence ID" value="KIH48841.1"/>
    <property type="molecule type" value="Genomic_DNA"/>
</dbReference>
<keyword evidence="2" id="KW-1185">Reference proteome</keyword>
<evidence type="ECO:0000313" key="1">
    <source>
        <dbReference type="EMBL" id="KIH48841.1"/>
    </source>
</evidence>
<dbReference type="Proteomes" id="UP000054047">
    <property type="component" value="Unassembled WGS sequence"/>
</dbReference>
<reference evidence="1 2" key="1">
    <citation type="submission" date="2013-12" db="EMBL/GenBank/DDBJ databases">
        <title>Draft genome of the parsitic nematode Ancylostoma duodenale.</title>
        <authorList>
            <person name="Mitreva M."/>
        </authorList>
    </citation>
    <scope>NUCLEOTIDE SEQUENCE [LARGE SCALE GENOMIC DNA]</scope>
    <source>
        <strain evidence="1 2">Zhejiang</strain>
    </source>
</reference>
<proteinExistence type="predicted"/>
<accession>A0A0C2FVB0</accession>
<evidence type="ECO:0000313" key="2">
    <source>
        <dbReference type="Proteomes" id="UP000054047"/>
    </source>
</evidence>
<organism evidence="1 2">
    <name type="scientific">Ancylostoma duodenale</name>
    <dbReference type="NCBI Taxonomy" id="51022"/>
    <lineage>
        <taxon>Eukaryota</taxon>
        <taxon>Metazoa</taxon>
        <taxon>Ecdysozoa</taxon>
        <taxon>Nematoda</taxon>
        <taxon>Chromadorea</taxon>
        <taxon>Rhabditida</taxon>
        <taxon>Rhabditina</taxon>
        <taxon>Rhabditomorpha</taxon>
        <taxon>Strongyloidea</taxon>
        <taxon>Ancylostomatidae</taxon>
        <taxon>Ancylostomatinae</taxon>
        <taxon>Ancylostoma</taxon>
    </lineage>
</organism>
<sequence length="61" mass="6773">MDCVYAKQAGVVISATKRNVRSKVARFRVLAMVSAATVKDLLKAGDVFANRPIREMTVQYQ</sequence>
<protein>
    <submittedName>
        <fullName evidence="1">Uncharacterized protein</fullName>
    </submittedName>
</protein>
<name>A0A0C2FVB0_9BILA</name>
<dbReference type="AlphaFoldDB" id="A0A0C2FVB0"/>
<gene>
    <name evidence="1" type="ORF">ANCDUO_21086</name>
</gene>